<evidence type="ECO:0000313" key="2">
    <source>
        <dbReference type="EMBL" id="AYQ55381.1"/>
    </source>
</evidence>
<feature type="transmembrane region" description="Helical" evidence="1">
    <location>
        <begin position="109"/>
        <end position="126"/>
    </location>
</feature>
<dbReference type="Proteomes" id="UP000273278">
    <property type="component" value="Chromosome"/>
</dbReference>
<evidence type="ECO:0000313" key="3">
    <source>
        <dbReference type="Proteomes" id="UP000273278"/>
    </source>
</evidence>
<keyword evidence="1" id="KW-0472">Membrane</keyword>
<organism evidence="2 3">
    <name type="scientific">Methanomethylophilus alvi</name>
    <dbReference type="NCBI Taxonomy" id="1291540"/>
    <lineage>
        <taxon>Archaea</taxon>
        <taxon>Methanobacteriati</taxon>
        <taxon>Thermoplasmatota</taxon>
        <taxon>Thermoplasmata</taxon>
        <taxon>Methanomassiliicoccales</taxon>
        <taxon>Methanomethylophilaceae</taxon>
        <taxon>Methanomethylophilus</taxon>
    </lineage>
</organism>
<dbReference type="EMBL" id="CP017686">
    <property type="protein sequence ID" value="AYQ55381.1"/>
    <property type="molecule type" value="Genomic_DNA"/>
</dbReference>
<feature type="transmembrane region" description="Helical" evidence="1">
    <location>
        <begin position="138"/>
        <end position="161"/>
    </location>
</feature>
<keyword evidence="1" id="KW-1133">Transmembrane helix</keyword>
<protein>
    <submittedName>
        <fullName evidence="2">Uncharacterized protein</fullName>
    </submittedName>
</protein>
<keyword evidence="1" id="KW-0812">Transmembrane</keyword>
<dbReference type="AlphaFoldDB" id="A0A3G3IHZ2"/>
<name>A0A3G3IHZ2_9ARCH</name>
<feature type="transmembrane region" description="Helical" evidence="1">
    <location>
        <begin position="42"/>
        <end position="62"/>
    </location>
</feature>
<dbReference type="OMA" id="RIMWILL"/>
<dbReference type="RefSeq" id="WP_015505141.1">
    <property type="nucleotide sequence ID" value="NZ_CAYARL010000031.1"/>
</dbReference>
<feature type="transmembrane region" description="Helical" evidence="1">
    <location>
        <begin position="12"/>
        <end position="30"/>
    </location>
</feature>
<evidence type="ECO:0000256" key="1">
    <source>
        <dbReference type="SAM" id="Phobius"/>
    </source>
</evidence>
<feature type="transmembrane region" description="Helical" evidence="1">
    <location>
        <begin position="82"/>
        <end position="103"/>
    </location>
</feature>
<accession>A0A3G3IHZ2</accession>
<feature type="transmembrane region" description="Helical" evidence="1">
    <location>
        <begin position="167"/>
        <end position="190"/>
    </location>
</feature>
<reference evidence="2 3" key="1">
    <citation type="submission" date="2016-10" db="EMBL/GenBank/DDBJ databases">
        <title>Complete genome of the TMA-utilizing, human hosted archaeon Methanomethylophilus alvus Gen. nov, sp. nov., strain Mx-05, derived from a pure culture.</title>
        <authorList>
            <person name="Brugere J.-F."/>
            <person name="Ben Hania W."/>
            <person name="Chaudhary P.P."/>
            <person name="Gaci N."/>
            <person name="Borrel G."/>
            <person name="Cao Van Tuat L."/>
            <person name="Fardeau M.-L."/>
            <person name="Harris H.M.B."/>
            <person name="O'Toole P.W."/>
            <person name="Ollivier B."/>
        </authorList>
    </citation>
    <scope>NUCLEOTIDE SEQUENCE [LARGE SCALE GENOMIC DNA]</scope>
    <source>
        <strain evidence="2 3">Mx-05</strain>
    </source>
</reference>
<proteinExistence type="predicted"/>
<sequence length="200" mass="21581">MSFLDNTKTAGTALWIVGILMIISALLTIICGVVDDEMNDHVIGWVILGIGSLICALVYFAFGKSVKSGEVSDKFDIVTKFVYVVGYTTIIGGVFAALCGFGFDDIGGYLVSGIISIVLGFVILWIHKKITDGNISTFDRIMWILLLVIFVICFISSFFGIGGSGLALAVNIIVAICDIVIYLFMIAFMLDNSVKAKFGM</sequence>
<gene>
    <name evidence="2" type="ORF">BKD89_06165</name>
</gene>
<dbReference type="GeneID" id="41322030"/>